<dbReference type="OrthoDB" id="537749at2759"/>
<feature type="compositionally biased region" description="Basic and acidic residues" evidence="1">
    <location>
        <begin position="38"/>
        <end position="52"/>
    </location>
</feature>
<feature type="compositionally biased region" description="Basic residues" evidence="1">
    <location>
        <begin position="1"/>
        <end position="11"/>
    </location>
</feature>
<feature type="region of interest" description="Disordered" evidence="1">
    <location>
        <begin position="1"/>
        <end position="20"/>
    </location>
</feature>
<evidence type="ECO:0000313" key="3">
    <source>
        <dbReference type="Proteomes" id="UP000236333"/>
    </source>
</evidence>
<sequence length="264" mass="26884">MATMKLGHRRNGSGDGPTVFVTQGQNVLTLDGSMLEGLKDGVQRGLKEEHQHGQPKGKQSRPAPLNRAPASDKVPMTPPRVAGISLAPLPDDHSAAPPKAQGRPSQPSIPLGGKAPHASTGAACGGAAAANGGGSGAPGGGLAGTQQLIAEGRSIQRGVPLDPRIAAYNDINGHDRDRDSDSLCSTPPALSMQMLTRPEGNGAFGPLSPCPMSPSILTLCGQPGVDDQFEFAPPVGGGGSMWDGSSTAELLDMRMCQSPRLPSA</sequence>
<keyword evidence="3" id="KW-1185">Reference proteome</keyword>
<dbReference type="EMBL" id="PGGS01000036">
    <property type="protein sequence ID" value="PNH11179.1"/>
    <property type="molecule type" value="Genomic_DNA"/>
</dbReference>
<accession>A0A2J8AF84</accession>
<feature type="region of interest" description="Disordered" evidence="1">
    <location>
        <begin position="38"/>
        <end position="126"/>
    </location>
</feature>
<reference evidence="2 3" key="1">
    <citation type="journal article" date="2017" name="Mol. Biol. Evol.">
        <title>The 4-celled Tetrabaena socialis nuclear genome reveals the essential components for genetic control of cell number at the origin of multicellularity in the volvocine lineage.</title>
        <authorList>
            <person name="Featherston J."/>
            <person name="Arakaki Y."/>
            <person name="Hanschen E.R."/>
            <person name="Ferris P.J."/>
            <person name="Michod R.E."/>
            <person name="Olson B.J.S.C."/>
            <person name="Nozaki H."/>
            <person name="Durand P.M."/>
        </authorList>
    </citation>
    <scope>NUCLEOTIDE SEQUENCE [LARGE SCALE GENOMIC DNA]</scope>
    <source>
        <strain evidence="2 3">NIES-571</strain>
    </source>
</reference>
<evidence type="ECO:0000313" key="2">
    <source>
        <dbReference type="EMBL" id="PNH11179.1"/>
    </source>
</evidence>
<dbReference type="AlphaFoldDB" id="A0A2J8AF84"/>
<comment type="caution">
    <text evidence="2">The sequence shown here is derived from an EMBL/GenBank/DDBJ whole genome shotgun (WGS) entry which is preliminary data.</text>
</comment>
<proteinExistence type="predicted"/>
<dbReference type="Proteomes" id="UP000236333">
    <property type="component" value="Unassembled WGS sequence"/>
</dbReference>
<protein>
    <submittedName>
        <fullName evidence="2">Uncharacterized protein</fullName>
    </submittedName>
</protein>
<gene>
    <name evidence="2" type="ORF">TSOC_002021</name>
</gene>
<evidence type="ECO:0000256" key="1">
    <source>
        <dbReference type="SAM" id="MobiDB-lite"/>
    </source>
</evidence>
<name>A0A2J8AF84_9CHLO</name>
<organism evidence="2 3">
    <name type="scientific">Tetrabaena socialis</name>
    <dbReference type="NCBI Taxonomy" id="47790"/>
    <lineage>
        <taxon>Eukaryota</taxon>
        <taxon>Viridiplantae</taxon>
        <taxon>Chlorophyta</taxon>
        <taxon>core chlorophytes</taxon>
        <taxon>Chlorophyceae</taxon>
        <taxon>CS clade</taxon>
        <taxon>Chlamydomonadales</taxon>
        <taxon>Tetrabaenaceae</taxon>
        <taxon>Tetrabaena</taxon>
    </lineage>
</organism>